<dbReference type="Gene3D" id="3.30.505.20">
    <property type="match status" value="1"/>
</dbReference>
<reference evidence="2 3" key="1">
    <citation type="journal article" date="2013" name="Environ. Microbiol.">
        <title>Complete genome, catabolic sub-proteomes and key-metabolites of Desulfobacula toluolica Tol2, a marine, aromatic compound-degrading, sulfate-reducing bacterium.</title>
        <authorList>
            <person name="Wohlbrand L."/>
            <person name="Jacob J.H."/>
            <person name="Kube M."/>
            <person name="Mussmann M."/>
            <person name="Jarling R."/>
            <person name="Beck A."/>
            <person name="Amann R."/>
            <person name="Wilkes H."/>
            <person name="Reinhardt R."/>
            <person name="Rabus R."/>
        </authorList>
    </citation>
    <scope>NUCLEOTIDE SEQUENCE [LARGE SCALE GENOMIC DNA]</scope>
    <source>
        <strain evidence="3">DSM 7467 / Tol2</strain>
    </source>
</reference>
<name>K0NHA3_DESTT</name>
<evidence type="ECO:0000256" key="1">
    <source>
        <dbReference type="SAM" id="SignalP"/>
    </source>
</evidence>
<protein>
    <recommendedName>
        <fullName evidence="4">PepSY domain-containing protein</fullName>
    </recommendedName>
</protein>
<accession>K0NHA3</accession>
<dbReference type="RefSeq" id="WP_014957662.1">
    <property type="nucleotide sequence ID" value="NC_018645.1"/>
</dbReference>
<feature type="signal peptide" evidence="1">
    <location>
        <begin position="1"/>
        <end position="26"/>
    </location>
</feature>
<keyword evidence="1" id="KW-0732">Signal</keyword>
<dbReference type="HOGENOM" id="CLU_2342239_0_0_7"/>
<sequence>MKHPRLKLFNVTLFCFLCMMPVATLASVDLPGHLQDKIEQVFPGAKITKTEEERYQGQAITEVELVAKDGTPYEVYLSKDGKVLKIEKEDEGFLWFK</sequence>
<dbReference type="EMBL" id="FO203503">
    <property type="protein sequence ID" value="CCK80350.1"/>
    <property type="molecule type" value="Genomic_DNA"/>
</dbReference>
<dbReference type="KEGG" id="dto:TOL2_C21890"/>
<proteinExistence type="predicted"/>
<dbReference type="SUPFAM" id="SSF160574">
    <property type="entry name" value="BT0923-like"/>
    <property type="match status" value="1"/>
</dbReference>
<dbReference type="AlphaFoldDB" id="K0NHA3"/>
<evidence type="ECO:0008006" key="4">
    <source>
        <dbReference type="Google" id="ProtNLM"/>
    </source>
</evidence>
<keyword evidence="3" id="KW-1185">Reference proteome</keyword>
<evidence type="ECO:0000313" key="2">
    <source>
        <dbReference type="EMBL" id="CCK80350.1"/>
    </source>
</evidence>
<gene>
    <name evidence="2" type="ordered locus">TOL2_C21890</name>
</gene>
<dbReference type="Proteomes" id="UP000007347">
    <property type="component" value="Chromosome"/>
</dbReference>
<feature type="chain" id="PRO_5003835531" description="PepSY domain-containing protein" evidence="1">
    <location>
        <begin position="27"/>
        <end position="97"/>
    </location>
</feature>
<dbReference type="STRING" id="651182.TOL2_C21890"/>
<organism evidence="2 3">
    <name type="scientific">Desulfobacula toluolica (strain DSM 7467 / Tol2)</name>
    <dbReference type="NCBI Taxonomy" id="651182"/>
    <lineage>
        <taxon>Bacteria</taxon>
        <taxon>Pseudomonadati</taxon>
        <taxon>Thermodesulfobacteriota</taxon>
        <taxon>Desulfobacteria</taxon>
        <taxon>Desulfobacterales</taxon>
        <taxon>Desulfobacteraceae</taxon>
        <taxon>Desulfobacula</taxon>
    </lineage>
</organism>
<evidence type="ECO:0000313" key="3">
    <source>
        <dbReference type="Proteomes" id="UP000007347"/>
    </source>
</evidence>